<accession>A0A388L9B1</accession>
<dbReference type="Pfam" id="PF17919">
    <property type="entry name" value="RT_RNaseH_2"/>
    <property type="match status" value="1"/>
</dbReference>
<keyword evidence="1" id="KW-0511">Multifunctional enzyme</keyword>
<dbReference type="PANTHER" id="PTHR37984:SF5">
    <property type="entry name" value="PROTEIN NYNRIN-LIKE"/>
    <property type="match status" value="1"/>
</dbReference>
<dbReference type="InterPro" id="IPR043502">
    <property type="entry name" value="DNA/RNA_pol_sf"/>
</dbReference>
<dbReference type="InterPro" id="IPR012337">
    <property type="entry name" value="RNaseH-like_sf"/>
</dbReference>
<dbReference type="InterPro" id="IPR036397">
    <property type="entry name" value="RNaseH_sf"/>
</dbReference>
<keyword evidence="5" id="KW-1185">Reference proteome</keyword>
<dbReference type="InterPro" id="IPR050951">
    <property type="entry name" value="Retrovirus_Pol_polyprotein"/>
</dbReference>
<dbReference type="Pfam" id="PF00665">
    <property type="entry name" value="rve"/>
    <property type="match status" value="1"/>
</dbReference>
<reference evidence="4 5" key="1">
    <citation type="journal article" date="2018" name="Cell">
        <title>The Chara Genome: Secondary Complexity and Implications for Plant Terrestrialization.</title>
        <authorList>
            <person name="Nishiyama T."/>
            <person name="Sakayama H."/>
            <person name="Vries J.D."/>
            <person name="Buschmann H."/>
            <person name="Saint-Marcoux D."/>
            <person name="Ullrich K.K."/>
            <person name="Haas F.B."/>
            <person name="Vanderstraeten L."/>
            <person name="Becker D."/>
            <person name="Lang D."/>
            <person name="Vosolsobe S."/>
            <person name="Rombauts S."/>
            <person name="Wilhelmsson P.K.I."/>
            <person name="Janitza P."/>
            <person name="Kern R."/>
            <person name="Heyl A."/>
            <person name="Rumpler F."/>
            <person name="Villalobos L.I.A.C."/>
            <person name="Clay J.M."/>
            <person name="Skokan R."/>
            <person name="Toyoda A."/>
            <person name="Suzuki Y."/>
            <person name="Kagoshima H."/>
            <person name="Schijlen E."/>
            <person name="Tajeshwar N."/>
            <person name="Catarino B."/>
            <person name="Hetherington A.J."/>
            <person name="Saltykova A."/>
            <person name="Bonnot C."/>
            <person name="Breuninger H."/>
            <person name="Symeonidi A."/>
            <person name="Radhakrishnan G.V."/>
            <person name="Van Nieuwerburgh F."/>
            <person name="Deforce D."/>
            <person name="Chang C."/>
            <person name="Karol K.G."/>
            <person name="Hedrich R."/>
            <person name="Ulvskov P."/>
            <person name="Glockner G."/>
            <person name="Delwiche C.F."/>
            <person name="Petrasek J."/>
            <person name="Van de Peer Y."/>
            <person name="Friml J."/>
            <person name="Beilby M."/>
            <person name="Dolan L."/>
            <person name="Kohara Y."/>
            <person name="Sugano S."/>
            <person name="Fujiyama A."/>
            <person name="Delaux P.-M."/>
            <person name="Quint M."/>
            <person name="TheiBen G."/>
            <person name="Hagemann M."/>
            <person name="Harholt J."/>
            <person name="Dunand C."/>
            <person name="Zachgo S."/>
            <person name="Langdale J."/>
            <person name="Maumus F."/>
            <person name="Straeten D.V.D."/>
            <person name="Gould S.B."/>
            <person name="Rensing S.A."/>
        </authorList>
    </citation>
    <scope>NUCLEOTIDE SEQUENCE [LARGE SCALE GENOMIC DNA]</scope>
    <source>
        <strain evidence="4 5">S276</strain>
    </source>
</reference>
<dbReference type="CDD" id="cd01647">
    <property type="entry name" value="RT_LTR"/>
    <property type="match status" value="1"/>
</dbReference>
<dbReference type="InterPro" id="IPR041588">
    <property type="entry name" value="Integrase_H2C2"/>
</dbReference>
<dbReference type="GO" id="GO:0003676">
    <property type="term" value="F:nucleic acid binding"/>
    <property type="evidence" value="ECO:0007669"/>
    <property type="project" value="InterPro"/>
</dbReference>
<dbReference type="GO" id="GO:0015074">
    <property type="term" value="P:DNA integration"/>
    <property type="evidence" value="ECO:0007669"/>
    <property type="project" value="InterPro"/>
</dbReference>
<dbReference type="InterPro" id="IPR043128">
    <property type="entry name" value="Rev_trsase/Diguanyl_cyclase"/>
</dbReference>
<dbReference type="Gene3D" id="3.30.70.270">
    <property type="match status" value="2"/>
</dbReference>
<dbReference type="Pfam" id="PF00078">
    <property type="entry name" value="RVT_1"/>
    <property type="match status" value="1"/>
</dbReference>
<evidence type="ECO:0000256" key="1">
    <source>
        <dbReference type="ARBA" id="ARBA00023268"/>
    </source>
</evidence>
<organism evidence="4 5">
    <name type="scientific">Chara braunii</name>
    <name type="common">Braun's stonewort</name>
    <dbReference type="NCBI Taxonomy" id="69332"/>
    <lineage>
        <taxon>Eukaryota</taxon>
        <taxon>Viridiplantae</taxon>
        <taxon>Streptophyta</taxon>
        <taxon>Charophyceae</taxon>
        <taxon>Charales</taxon>
        <taxon>Characeae</taxon>
        <taxon>Chara</taxon>
    </lineage>
</organism>
<evidence type="ECO:0000313" key="5">
    <source>
        <dbReference type="Proteomes" id="UP000265515"/>
    </source>
</evidence>
<dbReference type="Gene3D" id="1.10.340.70">
    <property type="match status" value="1"/>
</dbReference>
<dbReference type="OrthoDB" id="96655at2759"/>
<dbReference type="InterPro" id="IPR041577">
    <property type="entry name" value="RT_RNaseH_2"/>
</dbReference>
<dbReference type="PROSITE" id="PS50878">
    <property type="entry name" value="RT_POL"/>
    <property type="match status" value="1"/>
</dbReference>
<feature type="domain" description="Integrase catalytic" evidence="3">
    <location>
        <begin position="418"/>
        <end position="525"/>
    </location>
</feature>
<dbReference type="PROSITE" id="PS50994">
    <property type="entry name" value="INTEGRASE"/>
    <property type="match status" value="1"/>
</dbReference>
<gene>
    <name evidence="4" type="ORF">CBR_g28046</name>
</gene>
<dbReference type="InterPro" id="IPR001584">
    <property type="entry name" value="Integrase_cat-core"/>
</dbReference>
<evidence type="ECO:0000259" key="3">
    <source>
        <dbReference type="PROSITE" id="PS50994"/>
    </source>
</evidence>
<sequence length="525" mass="61141">MNRIFHDYLDKFVIVYLDDILILSRTVEEHVAHLDKILNLLRQHKFKINGEKCDFGRTRTFYLGHEISAEGLKPDDAKVASIRDWPRPLSVTEMRSFLGMTGYYRNFVQNYSIVAAPLTDLTRLDSPWEWTNKCETAFRHLKHALTHHEVLKLPDPDKPFVVSTDASQYGIGVVLVQQEGKKLRPVEYMSKKMPSQKLAKSTYEELYAIYMALTHWRHYLLGRFFYIRTDHQTLKWMRTQPMLSDALKRWIEVIEQHDFVPQYIKGEYNKVADALSCRPDFSGALITEFGLADNVTRSMVEAYREDPFMSEIIRRLEAKDKVTFAEFELANGLLFLEKAGNKRLCVPNRESLRSLFLGECHDATGHFGFKKIAASLLQWLWWPTMMRDAKLYVETCQVCQRDKPRTQAPLGLLKPLPIPERPGESLSMDFMDTLVTSKSGMCYVYVIVDRFSKYVRLVAMLATAKTEYVIRLFKENWVRDFGLPKSIISDRDVRFTTAESRSCRTGHVVANDIRQSQRRMGRQSR</sequence>
<protein>
    <recommendedName>
        <fullName evidence="6">Integrase catalytic domain-containing protein</fullName>
    </recommendedName>
</protein>
<evidence type="ECO:0008006" key="6">
    <source>
        <dbReference type="Google" id="ProtNLM"/>
    </source>
</evidence>
<dbReference type="Pfam" id="PF17921">
    <property type="entry name" value="Integrase_H2C2"/>
    <property type="match status" value="1"/>
</dbReference>
<evidence type="ECO:0000313" key="4">
    <source>
        <dbReference type="EMBL" id="GBG78822.1"/>
    </source>
</evidence>
<dbReference type="FunFam" id="3.30.70.270:FF:000020">
    <property type="entry name" value="Transposon Tf2-6 polyprotein-like Protein"/>
    <property type="match status" value="1"/>
</dbReference>
<dbReference type="PANTHER" id="PTHR37984">
    <property type="entry name" value="PROTEIN CBG26694"/>
    <property type="match status" value="1"/>
</dbReference>
<dbReference type="SUPFAM" id="SSF53098">
    <property type="entry name" value="Ribonuclease H-like"/>
    <property type="match status" value="1"/>
</dbReference>
<dbReference type="SUPFAM" id="SSF56672">
    <property type="entry name" value="DNA/RNA polymerases"/>
    <property type="match status" value="1"/>
</dbReference>
<evidence type="ECO:0000259" key="2">
    <source>
        <dbReference type="PROSITE" id="PS50878"/>
    </source>
</evidence>
<proteinExistence type="predicted"/>
<dbReference type="Gene3D" id="3.30.420.10">
    <property type="entry name" value="Ribonuclease H-like superfamily/Ribonuclease H"/>
    <property type="match status" value="1"/>
</dbReference>
<dbReference type="InterPro" id="IPR000477">
    <property type="entry name" value="RT_dom"/>
</dbReference>
<dbReference type="Gramene" id="GBG78822">
    <property type="protein sequence ID" value="GBG78822"/>
    <property type="gene ID" value="CBR_g28046"/>
</dbReference>
<feature type="domain" description="Reverse transcriptase" evidence="2">
    <location>
        <begin position="1"/>
        <end position="67"/>
    </location>
</feature>
<dbReference type="GO" id="GO:0003824">
    <property type="term" value="F:catalytic activity"/>
    <property type="evidence" value="ECO:0007669"/>
    <property type="project" value="UniProtKB-KW"/>
</dbReference>
<dbReference type="FunFam" id="3.30.70.270:FF:000003">
    <property type="entry name" value="Transposon Ty3-G Gag-Pol polyprotein"/>
    <property type="match status" value="1"/>
</dbReference>
<dbReference type="Proteomes" id="UP000265515">
    <property type="component" value="Unassembled WGS sequence"/>
</dbReference>
<name>A0A388L9B1_CHABU</name>
<dbReference type="EMBL" id="BFEA01000304">
    <property type="protein sequence ID" value="GBG78822.1"/>
    <property type="molecule type" value="Genomic_DNA"/>
</dbReference>
<dbReference type="AlphaFoldDB" id="A0A388L9B1"/>
<dbReference type="CDD" id="cd09274">
    <property type="entry name" value="RNase_HI_RT_Ty3"/>
    <property type="match status" value="1"/>
</dbReference>
<comment type="caution">
    <text evidence="4">The sequence shown here is derived from an EMBL/GenBank/DDBJ whole genome shotgun (WGS) entry which is preliminary data.</text>
</comment>